<dbReference type="KEGG" id="pef:A7E78_01565"/>
<dbReference type="GO" id="GO:0005829">
    <property type="term" value="C:cytosol"/>
    <property type="evidence" value="ECO:0007669"/>
    <property type="project" value="TreeGrafter"/>
</dbReference>
<dbReference type="InterPro" id="IPR011004">
    <property type="entry name" value="Trimer_LpxA-like_sf"/>
</dbReference>
<reference evidence="3 4" key="1">
    <citation type="journal article" date="2017" name="Genome Announc.">
        <title>Complete Genome Sequences of Two Acetylene-Fermenting Pelobacter acetylenicus Strains.</title>
        <authorList>
            <person name="Sutton J.M."/>
            <person name="Baesman S.M."/>
            <person name="Fierst J.L."/>
            <person name="Poret-Peterson A.T."/>
            <person name="Oremland R.S."/>
            <person name="Dunlap D.S."/>
            <person name="Akob D.M."/>
        </authorList>
    </citation>
    <scope>NUCLEOTIDE SEQUENCE [LARGE SCALE GENOMIC DNA]</scope>
    <source>
        <strain evidence="3 4">SFB93</strain>
    </source>
</reference>
<dbReference type="Pfam" id="PF00132">
    <property type="entry name" value="Hexapep"/>
    <property type="match status" value="1"/>
</dbReference>
<proteinExistence type="inferred from homology"/>
<keyword evidence="4" id="KW-1185">Reference proteome</keyword>
<evidence type="ECO:0008006" key="5">
    <source>
        <dbReference type="Google" id="ProtNLM"/>
    </source>
</evidence>
<evidence type="ECO:0000313" key="4">
    <source>
        <dbReference type="Proteomes" id="UP000182517"/>
    </source>
</evidence>
<protein>
    <recommendedName>
        <fullName evidence="5">Acyltransferase</fullName>
    </recommendedName>
</protein>
<dbReference type="OrthoDB" id="9782091at2"/>
<dbReference type="PANTHER" id="PTHR23416">
    <property type="entry name" value="SIALIC ACID SYNTHASE-RELATED"/>
    <property type="match status" value="1"/>
</dbReference>
<gene>
    <name evidence="3" type="ORF">A7E78_01565</name>
</gene>
<evidence type="ECO:0000313" key="3">
    <source>
        <dbReference type="EMBL" id="APG26663.1"/>
    </source>
</evidence>
<dbReference type="InterPro" id="IPR001451">
    <property type="entry name" value="Hexapep"/>
</dbReference>
<keyword evidence="2" id="KW-0808">Transferase</keyword>
<dbReference type="Gene3D" id="2.160.10.10">
    <property type="entry name" value="Hexapeptide repeat proteins"/>
    <property type="match status" value="1"/>
</dbReference>
<evidence type="ECO:0000256" key="2">
    <source>
        <dbReference type="ARBA" id="ARBA00022679"/>
    </source>
</evidence>
<dbReference type="AlphaFoldDB" id="A0A1L3GL45"/>
<dbReference type="STRING" id="1842532.A7E78_01565"/>
<sequence length="193" mass="21294">MNVKKVLKLLFRLCGVPVLRGIAPLFYKKELLRGRYFDDSLEGWLWVFRGFWFQKILGFNRHLPFPASSHVHVSDPQNLILGSNVLNNFQSFGIYFQNFSGKIHLGNDCYIGPNVGLITANHDLSDPSKHLPGKDIIIGARCWVGMNSVIMPGVVLGEGTVVAAGSVVTKSFPEGNVLLAGSPVKVMKEIINS</sequence>
<dbReference type="EMBL" id="CP015519">
    <property type="protein sequence ID" value="APG26663.1"/>
    <property type="molecule type" value="Genomic_DNA"/>
</dbReference>
<dbReference type="SUPFAM" id="SSF51161">
    <property type="entry name" value="Trimeric LpxA-like enzymes"/>
    <property type="match status" value="1"/>
</dbReference>
<dbReference type="InterPro" id="IPR051159">
    <property type="entry name" value="Hexapeptide_acetyltransf"/>
</dbReference>
<evidence type="ECO:0000256" key="1">
    <source>
        <dbReference type="ARBA" id="ARBA00007274"/>
    </source>
</evidence>
<name>A0A1L3GL45_9BACT</name>
<organism evidence="3 4">
    <name type="scientific">Syntrophotalea acetylenivorans</name>
    <dbReference type="NCBI Taxonomy" id="1842532"/>
    <lineage>
        <taxon>Bacteria</taxon>
        <taxon>Pseudomonadati</taxon>
        <taxon>Thermodesulfobacteriota</taxon>
        <taxon>Desulfuromonadia</taxon>
        <taxon>Desulfuromonadales</taxon>
        <taxon>Syntrophotaleaceae</taxon>
        <taxon>Syntrophotalea</taxon>
    </lineage>
</organism>
<dbReference type="PANTHER" id="PTHR23416:SF23">
    <property type="entry name" value="ACETYLTRANSFERASE C18B11.09C-RELATED"/>
    <property type="match status" value="1"/>
</dbReference>
<dbReference type="RefSeq" id="WP_072282624.1">
    <property type="nucleotide sequence ID" value="NZ_CP015519.1"/>
</dbReference>
<dbReference type="GO" id="GO:0008374">
    <property type="term" value="F:O-acyltransferase activity"/>
    <property type="evidence" value="ECO:0007669"/>
    <property type="project" value="TreeGrafter"/>
</dbReference>
<accession>A0A1L3GL45</accession>
<comment type="similarity">
    <text evidence="1">Belongs to the transferase hexapeptide repeat family.</text>
</comment>
<dbReference type="Proteomes" id="UP000182517">
    <property type="component" value="Chromosome"/>
</dbReference>
<dbReference type="CDD" id="cd04647">
    <property type="entry name" value="LbH_MAT_like"/>
    <property type="match status" value="1"/>
</dbReference>